<dbReference type="InterPro" id="IPR056789">
    <property type="entry name" value="LRR_R13L1-DRL21"/>
</dbReference>
<keyword evidence="8" id="KW-1185">Reference proteome</keyword>
<reference evidence="7 8" key="1">
    <citation type="journal article" date="2021" name="Commun. Biol.">
        <title>The genome of Shorea leprosula (Dipterocarpaceae) highlights the ecological relevance of drought in aseasonal tropical rainforests.</title>
        <authorList>
            <person name="Ng K.K.S."/>
            <person name="Kobayashi M.J."/>
            <person name="Fawcett J.A."/>
            <person name="Hatakeyama M."/>
            <person name="Paape T."/>
            <person name="Ng C.H."/>
            <person name="Ang C.C."/>
            <person name="Tnah L.H."/>
            <person name="Lee C.T."/>
            <person name="Nishiyama T."/>
            <person name="Sese J."/>
            <person name="O'Brien M.J."/>
            <person name="Copetti D."/>
            <person name="Mohd Noor M.I."/>
            <person name="Ong R.C."/>
            <person name="Putra M."/>
            <person name="Sireger I.Z."/>
            <person name="Indrioko S."/>
            <person name="Kosugi Y."/>
            <person name="Izuno A."/>
            <person name="Isagi Y."/>
            <person name="Lee S.L."/>
            <person name="Shimizu K.K."/>
        </authorList>
    </citation>
    <scope>NUCLEOTIDE SEQUENCE [LARGE SCALE GENOMIC DNA]</scope>
    <source>
        <strain evidence="7">214</strain>
    </source>
</reference>
<evidence type="ECO:0000256" key="3">
    <source>
        <dbReference type="ARBA" id="ARBA00022821"/>
    </source>
</evidence>
<evidence type="ECO:0000256" key="2">
    <source>
        <dbReference type="ARBA" id="ARBA00022737"/>
    </source>
</evidence>
<keyword evidence="1" id="KW-0433">Leucine-rich repeat</keyword>
<dbReference type="Pfam" id="PF23559">
    <property type="entry name" value="WHD_DRP"/>
    <property type="match status" value="1"/>
</dbReference>
<dbReference type="SUPFAM" id="SSF52058">
    <property type="entry name" value="L domain-like"/>
    <property type="match status" value="4"/>
</dbReference>
<dbReference type="SUPFAM" id="SSF52540">
    <property type="entry name" value="P-loop containing nucleoside triphosphate hydrolases"/>
    <property type="match status" value="1"/>
</dbReference>
<dbReference type="FunFam" id="1.10.10.10:FF:000322">
    <property type="entry name" value="Probable disease resistance protein At1g63360"/>
    <property type="match status" value="1"/>
</dbReference>
<keyword evidence="2" id="KW-0677">Repeat</keyword>
<dbReference type="Pfam" id="PF25019">
    <property type="entry name" value="LRR_R13L1-DRL21"/>
    <property type="match status" value="1"/>
</dbReference>
<dbReference type="PRINTS" id="PR00364">
    <property type="entry name" value="DISEASERSIST"/>
</dbReference>
<dbReference type="InterPro" id="IPR042197">
    <property type="entry name" value="Apaf_helical"/>
</dbReference>
<feature type="domain" description="NB-ARC" evidence="4">
    <location>
        <begin position="5"/>
        <end position="171"/>
    </location>
</feature>
<proteinExistence type="predicted"/>
<feature type="domain" description="Disease resistance protein winged helix" evidence="5">
    <location>
        <begin position="253"/>
        <end position="324"/>
    </location>
</feature>
<dbReference type="InterPro" id="IPR036388">
    <property type="entry name" value="WH-like_DNA-bd_sf"/>
</dbReference>
<accession>A0AAV5MT61</accession>
<dbReference type="InterPro" id="IPR032675">
    <property type="entry name" value="LRR_dom_sf"/>
</dbReference>
<dbReference type="PANTHER" id="PTHR36766:SF70">
    <property type="entry name" value="DISEASE RESISTANCE PROTEIN RGA4"/>
    <property type="match status" value="1"/>
</dbReference>
<evidence type="ECO:0000313" key="7">
    <source>
        <dbReference type="EMBL" id="GKV52618.1"/>
    </source>
</evidence>
<protein>
    <recommendedName>
        <fullName evidence="9">NB-ARC domain-containing protein</fullName>
    </recommendedName>
</protein>
<dbReference type="Proteomes" id="UP001054252">
    <property type="component" value="Unassembled WGS sequence"/>
</dbReference>
<sequence length="1402" mass="153377">MVKLLIDSSNQQPLCVVSIVGIAGLGKTTLAKLVRNNDQIQGHFSNIMWICVSDNFDVMRILVQMLESLSKGHCENITSRDVIVQKIKEKLEEKNYLLILDDVWNEERPKWEDLRQCLSGISKKNGSRVLVTTRIQNVASVMGVLPEHVHCPNQLKDDDCWSVIRHRVFGNSSIPSELEELETIGRENAKKCKGVPLVASVIGGILCNNRNKDAWCEVWGSIKEADGVLPVLQLSFSRLPKPALKQCFAFCSIFPKDFVMEKEMLIQLWMAHGFLQPSGGKEMEDIGDDYFNDLLSSSLFQDAKTDSYRSVITCKMHDLIHDLAQSVSEPETMILGNGSQGNITVATRHLNLVSDEGMAAVEIGDAMQKLHTLLSKTDVFHDMPANLKKVRVLSLCGANIDKLPAVLRKLKHLRYLDVSKTKIKKFPKFITKLYQLQTLRFMDCHSIVRPLEGIGNLVNLRHLYFSSENLMPAGVGTLACLQMLTLFVVGQQKGCQIEELGGLSQLKGKLEITNLKMVRNREEAIMAKLSEKTAIQKLALDFNRIINELFLGRQSSLAQVYSPECRSEERRKHDEDVLEGLQPHSNLKSLRISNYCGEKCPSWMLGDLGNLGESTHLKNLLSLRLYHFHQLKIIPSLSLSNLVELIICGLDELESVSPLSLSSGAKVQIRRCKNLKSIADSRLQELIIDECNELISIGFGTLATMSLKEICIRCCWKLESLPSLTELPYLRTLCLEACGKLRDIGDGLFASTCPNLEALTIRGCKNLMSMPSLDGLSSLQIINIADHGLKSIGESLSTSTSLKILFIGSCGTLESIPSLDGLSSLQSIVIAGHGLKSIRGSLSTCTSLKSLSIGPCDSLESVPSLDGFSSLQIIRIAGHGLKSIGGSLSTCTSLQSLSIGPCDSLESVPSLDGLSSLQSISIAGQGLESVPSLDGLSSLQSISIAGQGLKSIWGSLSTCTSLKSLSIGPCDSLESVPSLDGLSSLQSISIAGQGLKSIWGSLSTCTRLQSLSIGPCDSLESIPSLDGLSYLHSISIAGHGLKSIGGSLSTCKSLGSLSIGPCDNLELVPSLDGLSSLQIIYIKHCGLKSIGGSLSTCRNLKSLFIEYCSSLESIPSLDGLSFLQELTICGSKFLVYGPSVDKLYSLKIIISGCGQLKSIGESLSNSVCLKILSICECDSLESIPSLNRLSSLETLRIERCGGLTSLPNGLSSCTALETLKISFCNNLISISEDLRDLRSLVELEITWCGKLRNIRGLGEILGCLTRLRKLRFGGFSAEQEDIEEYPTQLEEFSLIGWEKLENLSCQIQHLTVLRKLSLWDFHGIEALPDWLGNLSSLQSLDIKFCESLRYVKAIRHLSNLKRLGIWSCPELRGRCAKESGSEWNNISHIPDISIDGKNISYK</sequence>
<organism evidence="7 8">
    <name type="scientific">Rubroshorea leprosula</name>
    <dbReference type="NCBI Taxonomy" id="152421"/>
    <lineage>
        <taxon>Eukaryota</taxon>
        <taxon>Viridiplantae</taxon>
        <taxon>Streptophyta</taxon>
        <taxon>Embryophyta</taxon>
        <taxon>Tracheophyta</taxon>
        <taxon>Spermatophyta</taxon>
        <taxon>Magnoliopsida</taxon>
        <taxon>eudicotyledons</taxon>
        <taxon>Gunneridae</taxon>
        <taxon>Pentapetalae</taxon>
        <taxon>rosids</taxon>
        <taxon>malvids</taxon>
        <taxon>Malvales</taxon>
        <taxon>Dipterocarpaceae</taxon>
        <taxon>Rubroshorea</taxon>
    </lineage>
</organism>
<dbReference type="Gene3D" id="3.40.50.300">
    <property type="entry name" value="P-loop containing nucleotide triphosphate hydrolases"/>
    <property type="match status" value="1"/>
</dbReference>
<evidence type="ECO:0008006" key="9">
    <source>
        <dbReference type="Google" id="ProtNLM"/>
    </source>
</evidence>
<dbReference type="Gene3D" id="1.10.10.10">
    <property type="entry name" value="Winged helix-like DNA-binding domain superfamily/Winged helix DNA-binding domain"/>
    <property type="match status" value="1"/>
</dbReference>
<evidence type="ECO:0000259" key="5">
    <source>
        <dbReference type="Pfam" id="PF23559"/>
    </source>
</evidence>
<gene>
    <name evidence="7" type="ORF">SLEP1_g59194</name>
</gene>
<dbReference type="InterPro" id="IPR002182">
    <property type="entry name" value="NB-ARC"/>
</dbReference>
<dbReference type="Gene3D" id="1.10.8.430">
    <property type="entry name" value="Helical domain of apoptotic protease-activating factors"/>
    <property type="match status" value="1"/>
</dbReference>
<dbReference type="InterPro" id="IPR058922">
    <property type="entry name" value="WHD_DRP"/>
</dbReference>
<comment type="caution">
    <text evidence="7">The sequence shown here is derived from an EMBL/GenBank/DDBJ whole genome shotgun (WGS) entry which is preliminary data.</text>
</comment>
<evidence type="ECO:0000313" key="8">
    <source>
        <dbReference type="Proteomes" id="UP001054252"/>
    </source>
</evidence>
<dbReference type="PANTHER" id="PTHR36766">
    <property type="entry name" value="PLANT BROAD-SPECTRUM MILDEW RESISTANCE PROTEIN RPW8"/>
    <property type="match status" value="1"/>
</dbReference>
<dbReference type="EMBL" id="BPVZ01000785">
    <property type="protein sequence ID" value="GKV52618.1"/>
    <property type="molecule type" value="Genomic_DNA"/>
</dbReference>
<feature type="domain" description="R13L1/DRL21-like LRR repeat region" evidence="6">
    <location>
        <begin position="497"/>
        <end position="647"/>
    </location>
</feature>
<evidence type="ECO:0000259" key="6">
    <source>
        <dbReference type="Pfam" id="PF25019"/>
    </source>
</evidence>
<dbReference type="GO" id="GO:0043531">
    <property type="term" value="F:ADP binding"/>
    <property type="evidence" value="ECO:0007669"/>
    <property type="project" value="InterPro"/>
</dbReference>
<dbReference type="InterPro" id="IPR027417">
    <property type="entry name" value="P-loop_NTPase"/>
</dbReference>
<dbReference type="GO" id="GO:0006952">
    <property type="term" value="P:defense response"/>
    <property type="evidence" value="ECO:0007669"/>
    <property type="project" value="UniProtKB-KW"/>
</dbReference>
<dbReference type="Gene3D" id="3.80.10.10">
    <property type="entry name" value="Ribonuclease Inhibitor"/>
    <property type="match status" value="6"/>
</dbReference>
<keyword evidence="3" id="KW-0611">Plant defense</keyword>
<name>A0AAV5MT61_9ROSI</name>
<evidence type="ECO:0000259" key="4">
    <source>
        <dbReference type="Pfam" id="PF00931"/>
    </source>
</evidence>
<dbReference type="Pfam" id="PF00931">
    <property type="entry name" value="NB-ARC"/>
    <property type="match status" value="1"/>
</dbReference>
<evidence type="ECO:0000256" key="1">
    <source>
        <dbReference type="ARBA" id="ARBA00022614"/>
    </source>
</evidence>